<organism evidence="1 2">
    <name type="scientific">Cichorium intybus</name>
    <name type="common">Chicory</name>
    <dbReference type="NCBI Taxonomy" id="13427"/>
    <lineage>
        <taxon>Eukaryota</taxon>
        <taxon>Viridiplantae</taxon>
        <taxon>Streptophyta</taxon>
        <taxon>Embryophyta</taxon>
        <taxon>Tracheophyta</taxon>
        <taxon>Spermatophyta</taxon>
        <taxon>Magnoliopsida</taxon>
        <taxon>eudicotyledons</taxon>
        <taxon>Gunneridae</taxon>
        <taxon>Pentapetalae</taxon>
        <taxon>asterids</taxon>
        <taxon>campanulids</taxon>
        <taxon>Asterales</taxon>
        <taxon>Asteraceae</taxon>
        <taxon>Cichorioideae</taxon>
        <taxon>Cichorieae</taxon>
        <taxon>Cichoriinae</taxon>
        <taxon>Cichorium</taxon>
    </lineage>
</organism>
<reference evidence="1 2" key="2">
    <citation type="journal article" date="2022" name="Mol. Ecol. Resour.">
        <title>The genomes of chicory, endive, great burdock and yacon provide insights into Asteraceae paleo-polyploidization history and plant inulin production.</title>
        <authorList>
            <person name="Fan W."/>
            <person name="Wang S."/>
            <person name="Wang H."/>
            <person name="Wang A."/>
            <person name="Jiang F."/>
            <person name="Liu H."/>
            <person name="Zhao H."/>
            <person name="Xu D."/>
            <person name="Zhang Y."/>
        </authorList>
    </citation>
    <scope>NUCLEOTIDE SEQUENCE [LARGE SCALE GENOMIC DNA]</scope>
    <source>
        <strain evidence="2">cv. Punajuju</strain>
        <tissue evidence="1">Leaves</tissue>
    </source>
</reference>
<comment type="caution">
    <text evidence="1">The sequence shown here is derived from an EMBL/GenBank/DDBJ whole genome shotgun (WGS) entry which is preliminary data.</text>
</comment>
<reference evidence="2" key="1">
    <citation type="journal article" date="2022" name="Mol. Ecol. Resour.">
        <title>The genomes of chicory, endive, great burdock and yacon provide insights into Asteraceae palaeo-polyploidization history and plant inulin production.</title>
        <authorList>
            <person name="Fan W."/>
            <person name="Wang S."/>
            <person name="Wang H."/>
            <person name="Wang A."/>
            <person name="Jiang F."/>
            <person name="Liu H."/>
            <person name="Zhao H."/>
            <person name="Xu D."/>
            <person name="Zhang Y."/>
        </authorList>
    </citation>
    <scope>NUCLEOTIDE SEQUENCE [LARGE SCALE GENOMIC DNA]</scope>
    <source>
        <strain evidence="2">cv. Punajuju</strain>
    </source>
</reference>
<sequence>MAQNLITLLVVLNFAFLINARPLNILNTVNCPDKDDPYFDSFSLGSIKEGPSPGIGHKFEDRETLGGIKVGSSPGLDDGYAPKRNKDEASHETRHVFMNIDTLGAVKDGPSPGIGHKVTDLILNGAWVRLNMVTDDDVLKVTSLHIC</sequence>
<proteinExistence type="predicted"/>
<evidence type="ECO:0000313" key="2">
    <source>
        <dbReference type="Proteomes" id="UP001055811"/>
    </source>
</evidence>
<evidence type="ECO:0000313" key="1">
    <source>
        <dbReference type="EMBL" id="KAI3768309.1"/>
    </source>
</evidence>
<protein>
    <submittedName>
        <fullName evidence="1">Uncharacterized protein</fullName>
    </submittedName>
</protein>
<gene>
    <name evidence="1" type="ORF">L2E82_18879</name>
</gene>
<name>A0ACB9FAG0_CICIN</name>
<accession>A0ACB9FAG0</accession>
<dbReference type="Proteomes" id="UP001055811">
    <property type="component" value="Linkage Group LG03"/>
</dbReference>
<keyword evidence="2" id="KW-1185">Reference proteome</keyword>
<dbReference type="EMBL" id="CM042011">
    <property type="protein sequence ID" value="KAI3768309.1"/>
    <property type="molecule type" value="Genomic_DNA"/>
</dbReference>